<evidence type="ECO:0000313" key="6">
    <source>
        <dbReference type="EMBL" id="MQW33335.1"/>
    </source>
</evidence>
<keyword evidence="1" id="KW-0805">Transcription regulation</keyword>
<dbReference type="Gene3D" id="3.30.450.40">
    <property type="match status" value="1"/>
</dbReference>
<dbReference type="PROSITE" id="PS51078">
    <property type="entry name" value="ICLR_ED"/>
    <property type="match status" value="1"/>
</dbReference>
<proteinExistence type="predicted"/>
<keyword evidence="2" id="KW-0238">DNA-binding</keyword>
<comment type="caution">
    <text evidence="6">The sequence shown here is derived from an EMBL/GenBank/DDBJ whole genome shotgun (WGS) entry which is preliminary data.</text>
</comment>
<evidence type="ECO:0000256" key="2">
    <source>
        <dbReference type="ARBA" id="ARBA00023125"/>
    </source>
</evidence>
<dbReference type="Gene3D" id="1.10.10.10">
    <property type="entry name" value="Winged helix-like DNA-binding domain superfamily/Winged helix DNA-binding domain"/>
    <property type="match status" value="1"/>
</dbReference>
<dbReference type="AlphaFoldDB" id="A0A220MWG5"/>
<feature type="domain" description="IclR-ED" evidence="5">
    <location>
        <begin position="75"/>
        <end position="259"/>
    </location>
</feature>
<dbReference type="InterPro" id="IPR029016">
    <property type="entry name" value="GAF-like_dom_sf"/>
</dbReference>
<feature type="domain" description="HTH iclR-type" evidence="4">
    <location>
        <begin position="12"/>
        <end position="74"/>
    </location>
</feature>
<protein>
    <submittedName>
        <fullName evidence="6">Helix-turn-helix domain-containing protein</fullName>
    </submittedName>
</protein>
<dbReference type="GO" id="GO:0003677">
    <property type="term" value="F:DNA binding"/>
    <property type="evidence" value="ECO:0007669"/>
    <property type="project" value="UniProtKB-KW"/>
</dbReference>
<dbReference type="SUPFAM" id="SSF55781">
    <property type="entry name" value="GAF domain-like"/>
    <property type="match status" value="1"/>
</dbReference>
<evidence type="ECO:0000259" key="5">
    <source>
        <dbReference type="PROSITE" id="PS51078"/>
    </source>
</evidence>
<dbReference type="Pfam" id="PF09339">
    <property type="entry name" value="HTH_IclR"/>
    <property type="match status" value="1"/>
</dbReference>
<keyword evidence="3" id="KW-0804">Transcription</keyword>
<dbReference type="RefSeq" id="WP_003530962.1">
    <property type="nucleotide sequence ID" value="NZ_BJNJ01000062.1"/>
</dbReference>
<dbReference type="SMART" id="SM00346">
    <property type="entry name" value="HTH_ICLR"/>
    <property type="match status" value="1"/>
</dbReference>
<dbReference type="Proteomes" id="UP000429484">
    <property type="component" value="Unassembled WGS sequence"/>
</dbReference>
<evidence type="ECO:0000256" key="1">
    <source>
        <dbReference type="ARBA" id="ARBA00023015"/>
    </source>
</evidence>
<dbReference type="InterPro" id="IPR014757">
    <property type="entry name" value="Tscrpt_reg_IclR_C"/>
</dbReference>
<gene>
    <name evidence="6" type="ORF">GHK53_11095</name>
</gene>
<dbReference type="GeneID" id="89576031"/>
<name>A0A220MWG5_RHIML</name>
<reference evidence="6 7" key="1">
    <citation type="journal article" date="2013" name="Genome Biol.">
        <title>Comparative genomics of the core and accessory genomes of 48 Sinorhizobium strains comprising five genospecies.</title>
        <authorList>
            <person name="Sugawara M."/>
            <person name="Epstein B."/>
            <person name="Badgley B.D."/>
            <person name="Unno T."/>
            <person name="Xu L."/>
            <person name="Reese J."/>
            <person name="Gyaneshwar P."/>
            <person name="Denny R."/>
            <person name="Mudge J."/>
            <person name="Bharti A.K."/>
            <person name="Farmer A.D."/>
            <person name="May G.D."/>
            <person name="Woodward J.E."/>
            <person name="Medigue C."/>
            <person name="Vallenet D."/>
            <person name="Lajus A."/>
            <person name="Rouy Z."/>
            <person name="Martinez-Vaz B."/>
            <person name="Tiffin P."/>
            <person name="Young N.D."/>
            <person name="Sadowsky M.J."/>
        </authorList>
    </citation>
    <scope>NUCLEOTIDE SEQUENCE [LARGE SCALE GENOMIC DNA]</scope>
    <source>
        <strain evidence="6 7">N6B1</strain>
    </source>
</reference>
<dbReference type="InterPro" id="IPR036388">
    <property type="entry name" value="WH-like_DNA-bd_sf"/>
</dbReference>
<accession>A0A220MWG5</accession>
<dbReference type="PROSITE" id="PS51077">
    <property type="entry name" value="HTH_ICLR"/>
    <property type="match status" value="1"/>
</dbReference>
<evidence type="ECO:0000256" key="3">
    <source>
        <dbReference type="ARBA" id="ARBA00023163"/>
    </source>
</evidence>
<dbReference type="KEGG" id="smer:DU99_09240"/>
<dbReference type="InterPro" id="IPR050707">
    <property type="entry name" value="HTH_MetabolicPath_Reg"/>
</dbReference>
<dbReference type="PANTHER" id="PTHR30136">
    <property type="entry name" value="HELIX-TURN-HELIX TRANSCRIPTIONAL REGULATOR, ICLR FAMILY"/>
    <property type="match status" value="1"/>
</dbReference>
<dbReference type="InterPro" id="IPR005471">
    <property type="entry name" value="Tscrpt_reg_IclR_N"/>
</dbReference>
<dbReference type="EMBL" id="WISR01000109">
    <property type="protein sequence ID" value="MQW33335.1"/>
    <property type="molecule type" value="Genomic_DNA"/>
</dbReference>
<dbReference type="OMA" id="VEGSWGM"/>
<dbReference type="InterPro" id="IPR036390">
    <property type="entry name" value="WH_DNA-bd_sf"/>
</dbReference>
<dbReference type="PANTHER" id="PTHR30136:SF39">
    <property type="entry name" value="TRANSCRIPTIONAL REGULATORY PROTEIN"/>
    <property type="match status" value="1"/>
</dbReference>
<evidence type="ECO:0000313" key="7">
    <source>
        <dbReference type="Proteomes" id="UP000429484"/>
    </source>
</evidence>
<evidence type="ECO:0000259" key="4">
    <source>
        <dbReference type="PROSITE" id="PS51077"/>
    </source>
</evidence>
<dbReference type="GO" id="GO:0045892">
    <property type="term" value="P:negative regulation of DNA-templated transcription"/>
    <property type="evidence" value="ECO:0007669"/>
    <property type="project" value="TreeGrafter"/>
</dbReference>
<dbReference type="GO" id="GO:0003700">
    <property type="term" value="F:DNA-binding transcription factor activity"/>
    <property type="evidence" value="ECO:0007669"/>
    <property type="project" value="TreeGrafter"/>
</dbReference>
<organism evidence="6 7">
    <name type="scientific">Rhizobium meliloti</name>
    <name type="common">Ensifer meliloti</name>
    <name type="synonym">Sinorhizobium meliloti</name>
    <dbReference type="NCBI Taxonomy" id="382"/>
    <lineage>
        <taxon>Bacteria</taxon>
        <taxon>Pseudomonadati</taxon>
        <taxon>Pseudomonadota</taxon>
        <taxon>Alphaproteobacteria</taxon>
        <taxon>Hyphomicrobiales</taxon>
        <taxon>Rhizobiaceae</taxon>
        <taxon>Sinorhizobium/Ensifer group</taxon>
        <taxon>Sinorhizobium</taxon>
    </lineage>
</organism>
<dbReference type="Pfam" id="PF01614">
    <property type="entry name" value="IclR_C"/>
    <property type="match status" value="1"/>
</dbReference>
<dbReference type="SUPFAM" id="SSF46785">
    <property type="entry name" value="Winged helix' DNA-binding domain"/>
    <property type="match status" value="1"/>
</dbReference>
<sequence length="282" mass="30728">MGDPADRDMTGSQSVDRAAKLLSLVGRQLDGMSLSAVVEKSGLNKPTVRRLLLALIRAGLLEQDDRDRRYYIGEEAYVLGTLASTRHGLLRLATESLHRLAQKTSDSCFLSVRRGASSVCLHREEGSFPIRTHALQAGFVHPLGVGAGSLAMLAALPDEEVSSVLEQNAAVLEEQFPMLAPDELRRRVELTRAQGHAVNPGLILTNSWGVGVAIRYPDGGVAGAISIAAIDSRMQEPRQSELAALLRQEASRIESKLAEQFRDRGTRHIASIARPLKRRLSR</sequence>